<dbReference type="EMBL" id="LAJY01000218">
    <property type="protein sequence ID" value="KJV09761.1"/>
    <property type="molecule type" value="Genomic_DNA"/>
</dbReference>
<dbReference type="AlphaFoldDB" id="A0A0F3ISS0"/>
<evidence type="ECO:0000313" key="2">
    <source>
        <dbReference type="Proteomes" id="UP000033774"/>
    </source>
</evidence>
<name>A0A0F3ISS0_9PROT</name>
<evidence type="ECO:0000313" key="1">
    <source>
        <dbReference type="EMBL" id="KJV09761.1"/>
    </source>
</evidence>
<proteinExistence type="predicted"/>
<protein>
    <submittedName>
        <fullName evidence="1">Uncharacterized protein</fullName>
    </submittedName>
</protein>
<keyword evidence="2" id="KW-1185">Reference proteome</keyword>
<feature type="non-terminal residue" evidence="1">
    <location>
        <position position="1"/>
    </location>
</feature>
<dbReference type="Proteomes" id="UP000033774">
    <property type="component" value="Unassembled WGS sequence"/>
</dbReference>
<reference evidence="1 2" key="1">
    <citation type="submission" date="2015-03" db="EMBL/GenBank/DDBJ databases">
        <title>Draft genome sequence of Elstera litoralis.</title>
        <authorList>
            <person name="Rahalkar M.C."/>
            <person name="Dhakephalkar P.K."/>
            <person name="Pore S.D."/>
            <person name="Arora P."/>
            <person name="Kapse N.G."/>
            <person name="Pandit P.S."/>
        </authorList>
    </citation>
    <scope>NUCLEOTIDE SEQUENCE [LARGE SCALE GENOMIC DNA]</scope>
    <source>
        <strain evidence="1 2">Dia-1</strain>
    </source>
</reference>
<accession>A0A0F3ISS0</accession>
<comment type="caution">
    <text evidence="1">The sequence shown here is derived from an EMBL/GenBank/DDBJ whole genome shotgun (WGS) entry which is preliminary data.</text>
</comment>
<organism evidence="1 2">
    <name type="scientific">Elstera litoralis</name>
    <dbReference type="NCBI Taxonomy" id="552518"/>
    <lineage>
        <taxon>Bacteria</taxon>
        <taxon>Pseudomonadati</taxon>
        <taxon>Pseudomonadota</taxon>
        <taxon>Alphaproteobacteria</taxon>
        <taxon>Rhodospirillales</taxon>
        <taxon>Rhodospirillaceae</taxon>
        <taxon>Elstera</taxon>
    </lineage>
</organism>
<sequence length="129" mass="14034">GALEGSIAFCDLKPVPALKISFRNRIKSNEQIKRNTVASQALGHLIAAIAAPAMADYSDLVPRVTFPPQRNIFGNLTIGIVRKIGFRLMRVSFAAINSELSVKRPILCIQGSANKYDKRLFAVGPNVTP</sequence>
<gene>
    <name evidence="1" type="ORF">VZ95_09410</name>
</gene>